<proteinExistence type="predicted"/>
<gene>
    <name evidence="1" type="ORF">FXN63_13690</name>
</gene>
<accession>A0A5C0AYJ4</accession>
<protein>
    <submittedName>
        <fullName evidence="1">Uncharacterized protein</fullName>
    </submittedName>
</protein>
<name>A0A5C0AYJ4_9BURK</name>
<organism evidence="1 2">
    <name type="scientific">Pigmentiphaga aceris</name>
    <dbReference type="NCBI Taxonomy" id="1940612"/>
    <lineage>
        <taxon>Bacteria</taxon>
        <taxon>Pseudomonadati</taxon>
        <taxon>Pseudomonadota</taxon>
        <taxon>Betaproteobacteria</taxon>
        <taxon>Burkholderiales</taxon>
        <taxon>Alcaligenaceae</taxon>
        <taxon>Pigmentiphaga</taxon>
    </lineage>
</organism>
<reference evidence="1 2" key="1">
    <citation type="submission" date="2019-08" db="EMBL/GenBank/DDBJ databases">
        <title>Amphibian skin-associated Pigmentiphaga: genome sequence and occurrence across geography and hosts.</title>
        <authorList>
            <person name="Bletz M.C."/>
            <person name="Bunk B."/>
            <person name="Sproeer C."/>
            <person name="Biwer P."/>
            <person name="Reiter S."/>
            <person name="Rabemananjara F.C.E."/>
            <person name="Schulz S."/>
            <person name="Overmann J."/>
            <person name="Vences M."/>
        </authorList>
    </citation>
    <scope>NUCLEOTIDE SEQUENCE [LARGE SCALE GENOMIC DNA]</scope>
    <source>
        <strain evidence="1 2">Mada1488</strain>
    </source>
</reference>
<evidence type="ECO:0000313" key="1">
    <source>
        <dbReference type="EMBL" id="QEI06766.1"/>
    </source>
</evidence>
<dbReference type="EMBL" id="CP043046">
    <property type="protein sequence ID" value="QEI06766.1"/>
    <property type="molecule type" value="Genomic_DNA"/>
</dbReference>
<dbReference type="Proteomes" id="UP000325161">
    <property type="component" value="Chromosome"/>
</dbReference>
<dbReference type="AlphaFoldDB" id="A0A5C0AYJ4"/>
<dbReference type="KEGG" id="pacr:FXN63_13690"/>
<sequence>MKAMTDTATGRDIFVAPSALNPQTATEIGLLFANAFGVPPHALSLDDDPAQLAAITQPTRIAIYHLEPDGDFAFKLAIDLDKPIATDRFANLACDHQLTIAWAVDEAALYGDYYVAFPSGKTAVHPLHFRETEESYACMLLPKPTFDC</sequence>
<keyword evidence="2" id="KW-1185">Reference proteome</keyword>
<evidence type="ECO:0000313" key="2">
    <source>
        <dbReference type="Proteomes" id="UP000325161"/>
    </source>
</evidence>
<dbReference type="RefSeq" id="WP_148815701.1">
    <property type="nucleotide sequence ID" value="NZ_CP043046.1"/>
</dbReference>